<sequence>MSEFEVRCLTQSVAPSCLNRDGTGLPKDCPSCGVCRTGVSGQSLKRALRERLGIHRSLETTKED</sequence>
<dbReference type="RefSeq" id="WP_006300129.1">
    <property type="nucleotide sequence ID" value="NZ_CM001022.1"/>
</dbReference>
<accession>E3D0F6</accession>
<gene>
    <name evidence="1" type="ORF">Apau_0541</name>
</gene>
<dbReference type="Pfam" id="PF09344">
    <property type="entry name" value="Cas_CT1975"/>
    <property type="match status" value="1"/>
</dbReference>
<dbReference type="OrthoDB" id="6063at2"/>
<dbReference type="Proteomes" id="UP000005096">
    <property type="component" value="Chromosome"/>
</dbReference>
<evidence type="ECO:0000313" key="2">
    <source>
        <dbReference type="Proteomes" id="UP000005096"/>
    </source>
</evidence>
<name>E3D0F6_9BACT</name>
<evidence type="ECO:0000313" key="1">
    <source>
        <dbReference type="EMBL" id="EFQ22975.1"/>
    </source>
</evidence>
<reference evidence="1 2" key="1">
    <citation type="journal article" date="2010" name="Stand. Genomic Sci.">
        <title>Non-contiguous finished genome sequence of Aminomonas paucivorans type strain (GLU-3).</title>
        <authorList>
            <person name="Pitluck S."/>
            <person name="Yasawong M."/>
            <person name="Held B."/>
            <person name="Lapidus A."/>
            <person name="Nolan M."/>
            <person name="Copeland A."/>
            <person name="Lucas S."/>
            <person name="Del Rio T.G."/>
            <person name="Tice H."/>
            <person name="Cheng J.F."/>
            <person name="Chertkov O."/>
            <person name="Goodwin L."/>
            <person name="Tapia R."/>
            <person name="Han C."/>
            <person name="Liolios K."/>
            <person name="Ivanova N."/>
            <person name="Mavromatis K."/>
            <person name="Ovchinnikova G."/>
            <person name="Pati A."/>
            <person name="Chen A."/>
            <person name="Palaniappan K."/>
            <person name="Land M."/>
            <person name="Hauser L."/>
            <person name="Chang Y.J."/>
            <person name="Jeffries C.D."/>
            <person name="Pukall R."/>
            <person name="Spring S."/>
            <person name="Rohde M."/>
            <person name="Sikorski J."/>
            <person name="Goker M."/>
            <person name="Woyke T."/>
            <person name="Bristow J."/>
            <person name="Eisen J.A."/>
            <person name="Markowitz V."/>
            <person name="Hugenholtz P."/>
            <person name="Kyrpides N.C."/>
            <person name="Klenk H.P."/>
        </authorList>
    </citation>
    <scope>NUCLEOTIDE SEQUENCE [LARGE SCALE GENOMIC DNA]</scope>
    <source>
        <strain evidence="1 2">DSM 12260</strain>
    </source>
</reference>
<dbReference type="PaxDb" id="584708-Apau_0541"/>
<keyword evidence="2" id="KW-1185">Reference proteome</keyword>
<protein>
    <submittedName>
        <fullName evidence="1">CRISPR-associated protein CT1975</fullName>
    </submittedName>
</protein>
<dbReference type="STRING" id="584708.Apau_0541"/>
<dbReference type="InterPro" id="IPR010148">
    <property type="entry name" value="CRISPR-assoc_prot_CT1975"/>
</dbReference>
<dbReference type="AlphaFoldDB" id="E3D0F6"/>
<dbReference type="EMBL" id="CM001022">
    <property type="protein sequence ID" value="EFQ22975.1"/>
    <property type="molecule type" value="Genomic_DNA"/>
</dbReference>
<organism evidence="1 2">
    <name type="scientific">Aminomonas paucivorans DSM 12260</name>
    <dbReference type="NCBI Taxonomy" id="584708"/>
    <lineage>
        <taxon>Bacteria</taxon>
        <taxon>Thermotogati</taxon>
        <taxon>Synergistota</taxon>
        <taxon>Synergistia</taxon>
        <taxon>Synergistales</taxon>
        <taxon>Synergistaceae</taxon>
        <taxon>Aminomonas</taxon>
    </lineage>
</organism>
<proteinExistence type="predicted"/>
<dbReference type="HOGENOM" id="CLU_2857773_0_0_0"/>